<feature type="non-terminal residue" evidence="1">
    <location>
        <position position="56"/>
    </location>
</feature>
<evidence type="ECO:0000313" key="1">
    <source>
        <dbReference type="EMBL" id="CEK92469.1"/>
    </source>
</evidence>
<proteinExistence type="predicted"/>
<name>A0A0B7BGM1_9EUPU</name>
<organism evidence="1">
    <name type="scientific">Arion vulgaris</name>
    <dbReference type="NCBI Taxonomy" id="1028688"/>
    <lineage>
        <taxon>Eukaryota</taxon>
        <taxon>Metazoa</taxon>
        <taxon>Spiralia</taxon>
        <taxon>Lophotrochozoa</taxon>
        <taxon>Mollusca</taxon>
        <taxon>Gastropoda</taxon>
        <taxon>Heterobranchia</taxon>
        <taxon>Euthyneura</taxon>
        <taxon>Panpulmonata</taxon>
        <taxon>Eupulmonata</taxon>
        <taxon>Stylommatophora</taxon>
        <taxon>Helicina</taxon>
        <taxon>Arionoidea</taxon>
        <taxon>Arionidae</taxon>
        <taxon>Arion</taxon>
    </lineage>
</organism>
<dbReference type="EMBL" id="HACG01045604">
    <property type="protein sequence ID" value="CEK92469.1"/>
    <property type="molecule type" value="Transcribed_RNA"/>
</dbReference>
<gene>
    <name evidence="1" type="primary">ORF188426</name>
</gene>
<dbReference type="AlphaFoldDB" id="A0A0B7BGM1"/>
<accession>A0A0B7BGM1</accession>
<sequence>MEFMFSATFSAGDLLFLPEGTQSYEVNPGFITIIQIQTHDFLNTRQIFSQLFSPIL</sequence>
<protein>
    <submittedName>
        <fullName evidence="1">Uncharacterized protein</fullName>
    </submittedName>
</protein>
<reference evidence="1" key="1">
    <citation type="submission" date="2014-12" db="EMBL/GenBank/DDBJ databases">
        <title>Insight into the proteome of Arion vulgaris.</title>
        <authorList>
            <person name="Aradska J."/>
            <person name="Bulat T."/>
            <person name="Smidak R."/>
            <person name="Sarate P."/>
            <person name="Gangsoo J."/>
            <person name="Sialana F."/>
            <person name="Bilban M."/>
            <person name="Lubec G."/>
        </authorList>
    </citation>
    <scope>NUCLEOTIDE SEQUENCE</scope>
    <source>
        <tissue evidence="1">Skin</tissue>
    </source>
</reference>